<dbReference type="Proteomes" id="UP000281498">
    <property type="component" value="Unassembled WGS sequence"/>
</dbReference>
<dbReference type="EMBL" id="PDOE01000031">
    <property type="protein sequence ID" value="RKL64868.1"/>
    <property type="molecule type" value="Genomic_DNA"/>
</dbReference>
<evidence type="ECO:0000256" key="8">
    <source>
        <dbReference type="ARBA" id="ARBA00047386"/>
    </source>
</evidence>
<feature type="binding site" evidence="9">
    <location>
        <begin position="202"/>
        <end position="204"/>
    </location>
    <ligand>
        <name>ATP</name>
        <dbReference type="ChEBI" id="CHEBI:30616"/>
    </ligand>
</feature>
<evidence type="ECO:0000256" key="7">
    <source>
        <dbReference type="ARBA" id="ARBA00022842"/>
    </source>
</evidence>
<keyword evidence="7 9" id="KW-0460">Magnesium</keyword>
<dbReference type="RefSeq" id="WP_110938987.1">
    <property type="nucleotide sequence ID" value="NZ_KZ614148.1"/>
</dbReference>
<feature type="binding site" evidence="9">
    <location>
        <position position="51"/>
    </location>
    <ligand>
        <name>Mg(2+)</name>
        <dbReference type="ChEBI" id="CHEBI:18420"/>
    </ligand>
</feature>
<dbReference type="SUPFAM" id="SSF52540">
    <property type="entry name" value="P-loop containing nucleoside triphosphate hydrolases"/>
    <property type="match status" value="1"/>
</dbReference>
<keyword evidence="5 9" id="KW-0093">Biotin biosynthesis</keyword>
<comment type="subunit">
    <text evidence="9">Homodimer.</text>
</comment>
<dbReference type="GO" id="GO:0005829">
    <property type="term" value="C:cytosol"/>
    <property type="evidence" value="ECO:0007669"/>
    <property type="project" value="TreeGrafter"/>
</dbReference>
<dbReference type="PANTHER" id="PTHR43210">
    <property type="entry name" value="DETHIOBIOTIN SYNTHETASE"/>
    <property type="match status" value="1"/>
</dbReference>
<comment type="pathway">
    <text evidence="9">Cofactor biosynthesis; biotin biosynthesis; biotin from 7,8-diaminononanoate: step 1/2.</text>
</comment>
<dbReference type="Pfam" id="PF13500">
    <property type="entry name" value="AAA_26"/>
    <property type="match status" value="1"/>
</dbReference>
<comment type="function">
    <text evidence="9">Catalyzes a mechanistically unusual reaction, the ATP-dependent insertion of CO2 between the N7 and N8 nitrogen atoms of 7,8-diaminopelargonic acid (DAPA, also called 7,8-diammoniononanoate) to form a ureido ring.</text>
</comment>
<dbReference type="OrthoDB" id="9802097at2"/>
<dbReference type="InterPro" id="IPR004472">
    <property type="entry name" value="DTB_synth_BioD"/>
</dbReference>
<evidence type="ECO:0000313" key="11">
    <source>
        <dbReference type="Proteomes" id="UP000281498"/>
    </source>
</evidence>
<dbReference type="PIRSF" id="PIRSF006755">
    <property type="entry name" value="DTB_synth"/>
    <property type="match status" value="1"/>
</dbReference>
<dbReference type="GO" id="GO:0004141">
    <property type="term" value="F:dethiobiotin synthase activity"/>
    <property type="evidence" value="ECO:0007669"/>
    <property type="project" value="UniProtKB-UniRule"/>
</dbReference>
<feature type="binding site" evidence="9">
    <location>
        <begin position="112"/>
        <end position="115"/>
    </location>
    <ligand>
        <name>ATP</name>
        <dbReference type="ChEBI" id="CHEBI:30616"/>
    </ligand>
</feature>
<comment type="caution">
    <text evidence="9">Lacks conserved residue(s) required for the propagation of feature annotation.</text>
</comment>
<dbReference type="CDD" id="cd03109">
    <property type="entry name" value="DTBS"/>
    <property type="match status" value="1"/>
</dbReference>
<gene>
    <name evidence="9" type="primary">bioD</name>
    <name evidence="10" type="ORF">CR203_23890</name>
</gene>
<feature type="binding site" evidence="9">
    <location>
        <position position="41"/>
    </location>
    <ligand>
        <name>substrate</name>
    </ligand>
</feature>
<keyword evidence="6 9" id="KW-0067">ATP-binding</keyword>
<dbReference type="GO" id="GO:0009102">
    <property type="term" value="P:biotin biosynthetic process"/>
    <property type="evidence" value="ECO:0007669"/>
    <property type="project" value="UniProtKB-UniRule"/>
</dbReference>
<dbReference type="NCBIfam" id="TIGR00347">
    <property type="entry name" value="bioD"/>
    <property type="match status" value="1"/>
</dbReference>
<dbReference type="HAMAP" id="MF_00336">
    <property type="entry name" value="BioD"/>
    <property type="match status" value="1"/>
</dbReference>
<feature type="binding site" evidence="9">
    <location>
        <position position="16"/>
    </location>
    <ligand>
        <name>Mg(2+)</name>
        <dbReference type="ChEBI" id="CHEBI:18420"/>
    </ligand>
</feature>
<evidence type="ECO:0000256" key="4">
    <source>
        <dbReference type="ARBA" id="ARBA00022741"/>
    </source>
</evidence>
<protein>
    <recommendedName>
        <fullName evidence="9">ATP-dependent dethiobiotin synthetase BioD</fullName>
        <ecNumber evidence="9">6.3.3.3</ecNumber>
    </recommendedName>
    <alternativeName>
        <fullName evidence="9">DTB synthetase</fullName>
        <shortName evidence="9">DTBS</shortName>
    </alternativeName>
    <alternativeName>
        <fullName evidence="9">Dethiobiotin synthase</fullName>
    </alternativeName>
</protein>
<comment type="caution">
    <text evidence="10">The sequence shown here is derived from an EMBL/GenBank/DDBJ whole genome shotgun (WGS) entry which is preliminary data.</text>
</comment>
<keyword evidence="4 9" id="KW-0547">Nucleotide-binding</keyword>
<accession>A0A3A9K0V9</accession>
<evidence type="ECO:0000256" key="3">
    <source>
        <dbReference type="ARBA" id="ARBA00022723"/>
    </source>
</evidence>
<reference evidence="10 11" key="1">
    <citation type="submission" date="2017-10" db="EMBL/GenBank/DDBJ databases">
        <title>Bacillus sp. nov., a halophilic bacterium isolated from a Keqin Lake.</title>
        <authorList>
            <person name="Wang H."/>
        </authorList>
    </citation>
    <scope>NUCLEOTIDE SEQUENCE [LARGE SCALE GENOMIC DNA]</scope>
    <source>
        <strain evidence="10 11">KCTC 13187</strain>
    </source>
</reference>
<dbReference type="Gene3D" id="3.40.50.300">
    <property type="entry name" value="P-loop containing nucleotide triphosphate hydrolases"/>
    <property type="match status" value="1"/>
</dbReference>
<comment type="similarity">
    <text evidence="9">Belongs to the dethiobiotin synthetase family.</text>
</comment>
<evidence type="ECO:0000256" key="2">
    <source>
        <dbReference type="ARBA" id="ARBA00022598"/>
    </source>
</evidence>
<sequence length="235" mass="25410">MKGVFVTGTDTNVGKTIIASGIAAVLREKEVDVGVFKPFLSGISRDHPESDTSLLKEMSQTPLSTEDITPFEFKEPLAPLVAGKLKGKLVNMTEVVRHWETIRVKHDFFIVEGAGGIAVPLGEVFLVSDLIKALQIPIIIVARPNLGTINHTFLTVKYAQSIGLSIAGIVINGVGEKADLSERTSPEIIEKLCGVPILGITPKLTDVTNESIQQMVKEHIDVSLFLNKMGVEKGE</sequence>
<dbReference type="PANTHER" id="PTHR43210:SF2">
    <property type="entry name" value="ATP-DEPENDENT DETHIOBIOTIN SYNTHETASE BIOD 2"/>
    <property type="match status" value="1"/>
</dbReference>
<dbReference type="GO" id="GO:0005524">
    <property type="term" value="F:ATP binding"/>
    <property type="evidence" value="ECO:0007669"/>
    <property type="project" value="UniProtKB-UniRule"/>
</dbReference>
<comment type="catalytic activity">
    <reaction evidence="9">
        <text>(7R,8S)-7,8-diammoniononanoate + CO2 + ATP = (4R,5S)-dethiobiotin + ADP + phosphate + 3 H(+)</text>
        <dbReference type="Rhea" id="RHEA:15805"/>
        <dbReference type="ChEBI" id="CHEBI:15378"/>
        <dbReference type="ChEBI" id="CHEBI:16526"/>
        <dbReference type="ChEBI" id="CHEBI:30616"/>
        <dbReference type="ChEBI" id="CHEBI:43474"/>
        <dbReference type="ChEBI" id="CHEBI:149469"/>
        <dbReference type="ChEBI" id="CHEBI:149473"/>
        <dbReference type="ChEBI" id="CHEBI:456216"/>
        <dbReference type="EC" id="6.3.3.3"/>
    </reaction>
</comment>
<evidence type="ECO:0000256" key="1">
    <source>
        <dbReference type="ARBA" id="ARBA00022490"/>
    </source>
</evidence>
<evidence type="ECO:0000256" key="9">
    <source>
        <dbReference type="HAMAP-Rule" id="MF_00336"/>
    </source>
</evidence>
<comment type="subcellular location">
    <subcellularLocation>
        <location evidence="9">Cytoplasm</location>
    </subcellularLocation>
</comment>
<organism evidence="10 11">
    <name type="scientific">Salipaludibacillus neizhouensis</name>
    <dbReference type="NCBI Taxonomy" id="885475"/>
    <lineage>
        <taxon>Bacteria</taxon>
        <taxon>Bacillati</taxon>
        <taxon>Bacillota</taxon>
        <taxon>Bacilli</taxon>
        <taxon>Bacillales</taxon>
        <taxon>Bacillaceae</taxon>
    </lineage>
</organism>
<dbReference type="EC" id="6.3.3.3" evidence="9"/>
<evidence type="ECO:0000256" key="6">
    <source>
        <dbReference type="ARBA" id="ARBA00022840"/>
    </source>
</evidence>
<feature type="active site" evidence="9">
    <location>
        <position position="37"/>
    </location>
</feature>
<dbReference type="InterPro" id="IPR027417">
    <property type="entry name" value="P-loop_NTPase"/>
</dbReference>
<comment type="catalytic activity">
    <reaction evidence="8">
        <text>(7R,8S)-8-amino-7-(carboxyamino)nonanoate + ATP = (4R,5S)-dethiobiotin + ADP + phosphate + H(+)</text>
        <dbReference type="Rhea" id="RHEA:63684"/>
        <dbReference type="ChEBI" id="CHEBI:15378"/>
        <dbReference type="ChEBI" id="CHEBI:30616"/>
        <dbReference type="ChEBI" id="CHEBI:43474"/>
        <dbReference type="ChEBI" id="CHEBI:149470"/>
        <dbReference type="ChEBI" id="CHEBI:149473"/>
        <dbReference type="ChEBI" id="CHEBI:456216"/>
    </reaction>
</comment>
<dbReference type="UniPathway" id="UPA00078">
    <property type="reaction ID" value="UER00161"/>
</dbReference>
<name>A0A3A9K0V9_9BACI</name>
<keyword evidence="3 9" id="KW-0479">Metal-binding</keyword>
<proteinExistence type="inferred from homology"/>
<feature type="binding site" evidence="9">
    <location>
        <begin position="12"/>
        <end position="17"/>
    </location>
    <ligand>
        <name>ATP</name>
        <dbReference type="ChEBI" id="CHEBI:30616"/>
    </ligand>
</feature>
<dbReference type="GO" id="GO:0000287">
    <property type="term" value="F:magnesium ion binding"/>
    <property type="evidence" value="ECO:0007669"/>
    <property type="project" value="UniProtKB-UniRule"/>
</dbReference>
<comment type="cofactor">
    <cofactor evidence="9">
        <name>Mg(2+)</name>
        <dbReference type="ChEBI" id="CHEBI:18420"/>
    </cofactor>
</comment>
<keyword evidence="2 9" id="KW-0436">Ligase</keyword>
<feature type="binding site" evidence="9">
    <location>
        <position position="51"/>
    </location>
    <ligand>
        <name>ATP</name>
        <dbReference type="ChEBI" id="CHEBI:30616"/>
    </ligand>
</feature>
<keyword evidence="1 9" id="KW-0963">Cytoplasm</keyword>
<evidence type="ECO:0000256" key="5">
    <source>
        <dbReference type="ARBA" id="ARBA00022756"/>
    </source>
</evidence>
<evidence type="ECO:0000313" key="10">
    <source>
        <dbReference type="EMBL" id="RKL64868.1"/>
    </source>
</evidence>
<feature type="binding site" evidence="9">
    <location>
        <position position="112"/>
    </location>
    <ligand>
        <name>Mg(2+)</name>
        <dbReference type="ChEBI" id="CHEBI:18420"/>
    </ligand>
</feature>
<dbReference type="AlphaFoldDB" id="A0A3A9K0V9"/>
<keyword evidence="11" id="KW-1185">Reference proteome</keyword>